<dbReference type="OrthoDB" id="5351532at2"/>
<reference evidence="1 2" key="1">
    <citation type="journal article" date="2011" name="BMC Genomics">
        <title>Complete genome sequence of Brachyspira intermedia reveals unique genomic features in Brachyspira species and phage-mediated horizontal gene transfer.</title>
        <authorList>
            <person name="Hafstrom T."/>
            <person name="Jansson D.S."/>
            <person name="Segerman B."/>
        </authorList>
    </citation>
    <scope>NUCLEOTIDE SEQUENCE [LARGE SCALE GENOMIC DNA]</scope>
    <source>
        <strain evidence="2">ATCC 51140 / PWS/A</strain>
    </source>
</reference>
<dbReference type="HOGENOM" id="CLU_063404_0_0_12"/>
<protein>
    <recommendedName>
        <fullName evidence="3">DUF1963 domain-containing protein</fullName>
    </recommendedName>
</protein>
<proteinExistence type="predicted"/>
<keyword evidence="2" id="KW-1185">Reference proteome</keyword>
<sequence length="390" mass="45689">MNCYKISQLYFKRGKTMLEYKCDKCETELGYKGLCFKCKAEEERNKTLALTDDEIKEIINKYIKDLKEKNVDKELSNGIYIYDLIAYRNIDLKDIAKKALEKKIYYPEVFYYKASEEIRDELIKRIRATKDYSEGANLLSCLAMQGDDVALDCLYDFEMNPREWRKKLYVDSSVYAECAGWTFDKDKKRQILNFDKCYYLDKAQIKEEKEKSPIKIASLRDENCPECGCRNMDMAIIDGRDERLKFIGVDGIIKASCCPNCVIYNTTYSKYDLKGGSEILPFDKESENYYASEENYIEEEELNSMHNNNYILSKNEVPLFYGAFDDTLNTIGGFANWVQDWEYMKCPSCGKKMKYLMQIHWHTIESMAEGTLFIEICTDCNITAMLHQQT</sequence>
<evidence type="ECO:0008006" key="3">
    <source>
        <dbReference type="Google" id="ProtNLM"/>
    </source>
</evidence>
<dbReference type="KEGG" id="bip:Bint_0184"/>
<evidence type="ECO:0000313" key="1">
    <source>
        <dbReference type="EMBL" id="AEM20818.1"/>
    </source>
</evidence>
<dbReference type="eggNOG" id="ENOG502Z8GQ">
    <property type="taxonomic scope" value="Bacteria"/>
</dbReference>
<organism evidence="1 2">
    <name type="scientific">Brachyspira intermedia (strain ATCC 51140 / PWS/A)</name>
    <name type="common">Serpulina intermedia</name>
    <dbReference type="NCBI Taxonomy" id="1045858"/>
    <lineage>
        <taxon>Bacteria</taxon>
        <taxon>Pseudomonadati</taxon>
        <taxon>Spirochaetota</taxon>
        <taxon>Spirochaetia</taxon>
        <taxon>Brachyspirales</taxon>
        <taxon>Brachyspiraceae</taxon>
        <taxon>Brachyspira</taxon>
    </lineage>
</organism>
<accession>G0EQB3</accession>
<dbReference type="EMBL" id="CP002874">
    <property type="protein sequence ID" value="AEM20818.1"/>
    <property type="molecule type" value="Genomic_DNA"/>
</dbReference>
<evidence type="ECO:0000313" key="2">
    <source>
        <dbReference type="Proteomes" id="UP000008522"/>
    </source>
</evidence>
<dbReference type="Proteomes" id="UP000008522">
    <property type="component" value="Chromosome"/>
</dbReference>
<gene>
    <name evidence="1" type="ordered locus">Bint_0184</name>
</gene>
<dbReference type="PATRIC" id="fig|1045858.4.peg.183"/>
<dbReference type="AlphaFoldDB" id="G0EQB3"/>
<name>G0EQB3_BRAIP</name>